<gene>
    <name evidence="2" type="ORF">WUBG_15951</name>
</gene>
<organism evidence="2 3">
    <name type="scientific">Wuchereria bancrofti</name>
    <dbReference type="NCBI Taxonomy" id="6293"/>
    <lineage>
        <taxon>Eukaryota</taxon>
        <taxon>Metazoa</taxon>
        <taxon>Ecdysozoa</taxon>
        <taxon>Nematoda</taxon>
        <taxon>Chromadorea</taxon>
        <taxon>Rhabditida</taxon>
        <taxon>Spirurina</taxon>
        <taxon>Spiruromorpha</taxon>
        <taxon>Filarioidea</taxon>
        <taxon>Onchocercidae</taxon>
        <taxon>Wuchereria</taxon>
    </lineage>
</organism>
<dbReference type="SUPFAM" id="SSF54001">
    <property type="entry name" value="Cysteine proteinases"/>
    <property type="match status" value="1"/>
</dbReference>
<dbReference type="Gene3D" id="1.10.287.2250">
    <property type="match status" value="1"/>
</dbReference>
<name>J9ECN3_WUCBA</name>
<dbReference type="InterPro" id="IPR038765">
    <property type="entry name" value="Papain-like_cys_pep_sf"/>
</dbReference>
<sequence>MINEHNQRYSKGLETYTVDLNEMSDWTEEEKGRLHGYHPNLTAKAEGNLSKIIGKNYRILYQSLLITERK</sequence>
<feature type="domain" description="Cathepsin propeptide inhibitor" evidence="1">
    <location>
        <begin position="1"/>
        <end position="30"/>
    </location>
</feature>
<evidence type="ECO:0000313" key="2">
    <source>
        <dbReference type="EMBL" id="EJW73144.1"/>
    </source>
</evidence>
<reference evidence="3" key="1">
    <citation type="submission" date="2012-08" db="EMBL/GenBank/DDBJ databases">
        <title>The Genome Sequence of Wuchereria bancrofti.</title>
        <authorList>
            <person name="Nutman T.B."/>
            <person name="Fink D.L."/>
            <person name="Russ C."/>
            <person name="Young S."/>
            <person name="Zeng Q."/>
            <person name="Koehrsen M."/>
            <person name="Alvarado L."/>
            <person name="Berlin A."/>
            <person name="Chapman S.B."/>
            <person name="Chen Z."/>
            <person name="Freedman E."/>
            <person name="Gellesch M."/>
            <person name="Goldberg J."/>
            <person name="Griggs A."/>
            <person name="Gujja S."/>
            <person name="Heilman E.R."/>
            <person name="Heiman D."/>
            <person name="Hepburn T."/>
            <person name="Howarth C."/>
            <person name="Jen D."/>
            <person name="Larson L."/>
            <person name="Lewis B."/>
            <person name="Mehta T."/>
            <person name="Park D."/>
            <person name="Pearson M."/>
            <person name="Roberts A."/>
            <person name="Saif S."/>
            <person name="Shea T."/>
            <person name="Shenoy N."/>
            <person name="Sisk P."/>
            <person name="Stolte C."/>
            <person name="Sykes S."/>
            <person name="Walk T."/>
            <person name="White J."/>
            <person name="Yandava C."/>
            <person name="Haas B."/>
            <person name="Henn M.R."/>
            <person name="Nusbaum C."/>
            <person name="Birren B."/>
        </authorList>
    </citation>
    <scope>NUCLEOTIDE SEQUENCE [LARGE SCALE GENOMIC DNA]</scope>
    <source>
        <strain evidence="3">NA</strain>
    </source>
</reference>
<dbReference type="InterPro" id="IPR013201">
    <property type="entry name" value="Prot_inhib_I29"/>
</dbReference>
<dbReference type="Proteomes" id="UP000004810">
    <property type="component" value="Unassembled WGS sequence"/>
</dbReference>
<protein>
    <recommendedName>
        <fullName evidence="1">Cathepsin propeptide inhibitor domain-containing protein</fullName>
    </recommendedName>
</protein>
<evidence type="ECO:0000259" key="1">
    <source>
        <dbReference type="Pfam" id="PF08246"/>
    </source>
</evidence>
<proteinExistence type="predicted"/>
<comment type="caution">
    <text evidence="2">The sequence shown here is derived from an EMBL/GenBank/DDBJ whole genome shotgun (WGS) entry which is preliminary data.</text>
</comment>
<evidence type="ECO:0000313" key="3">
    <source>
        <dbReference type="Proteomes" id="UP000004810"/>
    </source>
</evidence>
<dbReference type="EMBL" id="ADBV01014635">
    <property type="protein sequence ID" value="EJW73144.1"/>
    <property type="molecule type" value="Genomic_DNA"/>
</dbReference>
<dbReference type="Pfam" id="PF08246">
    <property type="entry name" value="Inhibitor_I29"/>
    <property type="match status" value="1"/>
</dbReference>
<dbReference type="AlphaFoldDB" id="J9ECN3"/>
<accession>J9ECN3</accession>